<accession>A0A6L5G3W3</accession>
<evidence type="ECO:0000313" key="2">
    <source>
        <dbReference type="Proteomes" id="UP000477750"/>
    </source>
</evidence>
<dbReference type="AlphaFoldDB" id="A0A6L5G3W3"/>
<keyword evidence="2" id="KW-1185">Reference proteome</keyword>
<evidence type="ECO:0000313" key="1">
    <source>
        <dbReference type="EMBL" id="MQM23988.1"/>
    </source>
</evidence>
<reference evidence="1 2" key="1">
    <citation type="submission" date="2019-10" db="EMBL/GenBank/DDBJ databases">
        <title>Glycomyces albidus sp. nov., a novel actinomycete isolated from rhizosphere soil of wheat (Triticum aestivum L.).</title>
        <authorList>
            <person name="Qian L."/>
        </authorList>
    </citation>
    <scope>NUCLEOTIDE SEQUENCE [LARGE SCALE GENOMIC DNA]</scope>
    <source>
        <strain evidence="1 2">NEAU-7082</strain>
    </source>
</reference>
<name>A0A6L5G3W3_9ACTN</name>
<gene>
    <name evidence="1" type="ORF">GFD30_00125</name>
</gene>
<dbReference type="Proteomes" id="UP000477750">
    <property type="component" value="Unassembled WGS sequence"/>
</dbReference>
<dbReference type="EMBL" id="WIAO01000001">
    <property type="protein sequence ID" value="MQM23988.1"/>
    <property type="molecule type" value="Genomic_DNA"/>
</dbReference>
<sequence>MSYAALIRPVIDRIHVAVRHAARPEVRELYASRGLRPGVEIDAAYALLDHPVPVEALAARMVYQPFDPDAEEAQGLVVRRDGCWHLTAAGRDVVLEADRALARAAERLWAYRPSPALAGLAAVEAAVPLLGRLLEAGQASGGPVFRALTPVWEPPGASASQLLLSRLEALRHHRADAHRAAWGAAGLTVEGIQALASGPEREAIEDETNRLDAPVYEALDAGERLVLLASLGALPDGLRAPEAPEAGRG</sequence>
<comment type="caution">
    <text evidence="1">The sequence shown here is derived from an EMBL/GenBank/DDBJ whole genome shotgun (WGS) entry which is preliminary data.</text>
</comment>
<organism evidence="1 2">
    <name type="scientific">Glycomyces albidus</name>
    <dbReference type="NCBI Taxonomy" id="2656774"/>
    <lineage>
        <taxon>Bacteria</taxon>
        <taxon>Bacillati</taxon>
        <taxon>Actinomycetota</taxon>
        <taxon>Actinomycetes</taxon>
        <taxon>Glycomycetales</taxon>
        <taxon>Glycomycetaceae</taxon>
        <taxon>Glycomyces</taxon>
    </lineage>
</organism>
<protein>
    <submittedName>
        <fullName evidence="1">Uncharacterized protein</fullName>
    </submittedName>
</protein>
<proteinExistence type="predicted"/>